<accession>A0A398CUC8</accession>
<dbReference type="RefSeq" id="WP_119148069.1">
    <property type="nucleotide sequence ID" value="NZ_JBHSOV010000005.1"/>
</dbReference>
<organism evidence="1 2">
    <name type="scientific">Cohnella faecalis</name>
    <dbReference type="NCBI Taxonomy" id="2315694"/>
    <lineage>
        <taxon>Bacteria</taxon>
        <taxon>Bacillati</taxon>
        <taxon>Bacillota</taxon>
        <taxon>Bacilli</taxon>
        <taxon>Bacillales</taxon>
        <taxon>Paenibacillaceae</taxon>
        <taxon>Cohnella</taxon>
    </lineage>
</organism>
<evidence type="ECO:0000313" key="1">
    <source>
        <dbReference type="EMBL" id="RIE04869.1"/>
    </source>
</evidence>
<keyword evidence="2" id="KW-1185">Reference proteome</keyword>
<dbReference type="AlphaFoldDB" id="A0A398CUC8"/>
<proteinExistence type="predicted"/>
<dbReference type="OrthoDB" id="8479006at2"/>
<gene>
    <name evidence="1" type="ORF">D3H35_05240</name>
</gene>
<dbReference type="Proteomes" id="UP000266340">
    <property type="component" value="Unassembled WGS sequence"/>
</dbReference>
<name>A0A398CUC8_9BACL</name>
<protein>
    <submittedName>
        <fullName evidence="1">Uncharacterized protein</fullName>
    </submittedName>
</protein>
<dbReference type="EMBL" id="QXJM01000023">
    <property type="protein sequence ID" value="RIE04869.1"/>
    <property type="molecule type" value="Genomic_DNA"/>
</dbReference>
<evidence type="ECO:0000313" key="2">
    <source>
        <dbReference type="Proteomes" id="UP000266340"/>
    </source>
</evidence>
<sequence length="274" mass="32279">MKSDHEFYSTRKGIEKDKLNLMDLTEVFQIILHELTQERYFATFYGDNDNFDNWTPGIAGRNFEAYCLSVIGRRIKDPFYQDSLKYSETDLFDLIELLHRNIELKWSIAFSKFEFESIEQAKEHSQSVFRDKINKQLSRYGIGWELTRESFIREIIATELSELIDNIAAYGDEENVDNRIRRAIKEFFRYGATDLSKKGALIEIGGALEIIRKEIESALPIEEAAIFTILNNFDLRHNRKLKTSGYDTSIYYPWMLYTFLATFEAFVKIRQRSN</sequence>
<reference evidence="1 2" key="1">
    <citation type="submission" date="2018-09" db="EMBL/GenBank/DDBJ databases">
        <title>Cohnella cavernae sp. nov., isolated from a karst cave.</title>
        <authorList>
            <person name="Zhu H."/>
        </authorList>
    </citation>
    <scope>NUCLEOTIDE SEQUENCE [LARGE SCALE GENOMIC DNA]</scope>
    <source>
        <strain evidence="1 2">K2E09-144</strain>
    </source>
</reference>
<comment type="caution">
    <text evidence="1">The sequence shown here is derived from an EMBL/GenBank/DDBJ whole genome shotgun (WGS) entry which is preliminary data.</text>
</comment>